<dbReference type="PANTHER" id="PTHR42801:SF4">
    <property type="entry name" value="AHPC_TSA FAMILY PROTEIN"/>
    <property type="match status" value="1"/>
</dbReference>
<keyword evidence="5" id="KW-1015">Disulfide bond</keyword>
<dbReference type="RefSeq" id="WP_379779246.1">
    <property type="nucleotide sequence ID" value="NZ_JBHSWW010000023.1"/>
</dbReference>
<comment type="catalytic activity">
    <reaction evidence="9">
        <text>a hydroperoxide + [thioredoxin]-dithiol = an alcohol + [thioredoxin]-disulfide + H2O</text>
        <dbReference type="Rhea" id="RHEA:62620"/>
        <dbReference type="Rhea" id="RHEA-COMP:10698"/>
        <dbReference type="Rhea" id="RHEA-COMP:10700"/>
        <dbReference type="ChEBI" id="CHEBI:15377"/>
        <dbReference type="ChEBI" id="CHEBI:29950"/>
        <dbReference type="ChEBI" id="CHEBI:30879"/>
        <dbReference type="ChEBI" id="CHEBI:35924"/>
        <dbReference type="ChEBI" id="CHEBI:50058"/>
        <dbReference type="EC" id="1.11.1.24"/>
    </reaction>
</comment>
<evidence type="ECO:0000313" key="11">
    <source>
        <dbReference type="EMBL" id="MFC6752493.1"/>
    </source>
</evidence>
<dbReference type="PROSITE" id="PS51352">
    <property type="entry name" value="THIOREDOXIN_2"/>
    <property type="match status" value="1"/>
</dbReference>
<dbReference type="Gene3D" id="3.40.30.10">
    <property type="entry name" value="Glutaredoxin"/>
    <property type="match status" value="1"/>
</dbReference>
<name>A0ABD5S7Y7_9EURY</name>
<protein>
    <recommendedName>
        <fullName evidence="1">thioredoxin-dependent peroxiredoxin</fullName>
        <ecNumber evidence="1">1.11.1.24</ecNumber>
    </recommendedName>
    <alternativeName>
        <fullName evidence="7">Thioredoxin peroxidase</fullName>
    </alternativeName>
</protein>
<keyword evidence="4" id="KW-0560">Oxidoreductase</keyword>
<accession>A0ABD5S7Y7</accession>
<dbReference type="InterPro" id="IPR050924">
    <property type="entry name" value="Peroxiredoxin_BCP/PrxQ"/>
</dbReference>
<dbReference type="SUPFAM" id="SSF52833">
    <property type="entry name" value="Thioredoxin-like"/>
    <property type="match status" value="1"/>
</dbReference>
<evidence type="ECO:0000256" key="1">
    <source>
        <dbReference type="ARBA" id="ARBA00013017"/>
    </source>
</evidence>
<dbReference type="Proteomes" id="UP001596442">
    <property type="component" value="Unassembled WGS sequence"/>
</dbReference>
<evidence type="ECO:0000259" key="10">
    <source>
        <dbReference type="PROSITE" id="PS51352"/>
    </source>
</evidence>
<dbReference type="GO" id="GO:0140824">
    <property type="term" value="F:thioredoxin-dependent peroxiredoxin activity"/>
    <property type="evidence" value="ECO:0007669"/>
    <property type="project" value="UniProtKB-EC"/>
</dbReference>
<sequence>MTDDALRVGDEIPDVSGDLVSPGGEATRTALRALLADGPVLLCFYTADFSPDCIEQWCSFRDFDWFASGDHVRVVGVSKSGVGLHRRFIARLGLTFPIFSDTDLSISEGFGVDYRVLGLVRRSRRSCFLIDGAGVVRYRWLSEHWLDPTRDVPPVAEIHEAVRERLDATDPDTFGF</sequence>
<organism evidence="11 12">
    <name type="scientific">Halorubrum tibetense</name>
    <dbReference type="NCBI Taxonomy" id="175631"/>
    <lineage>
        <taxon>Archaea</taxon>
        <taxon>Methanobacteriati</taxon>
        <taxon>Methanobacteriota</taxon>
        <taxon>Stenosarchaea group</taxon>
        <taxon>Halobacteria</taxon>
        <taxon>Halobacteriales</taxon>
        <taxon>Haloferacaceae</taxon>
        <taxon>Halorubrum</taxon>
    </lineage>
</organism>
<comment type="similarity">
    <text evidence="8">Belongs to the peroxiredoxin family. BCP/PrxQ subfamily.</text>
</comment>
<proteinExistence type="inferred from homology"/>
<evidence type="ECO:0000256" key="3">
    <source>
        <dbReference type="ARBA" id="ARBA00022862"/>
    </source>
</evidence>
<dbReference type="EMBL" id="JBHSWW010000023">
    <property type="protein sequence ID" value="MFC6752493.1"/>
    <property type="molecule type" value="Genomic_DNA"/>
</dbReference>
<dbReference type="EC" id="1.11.1.24" evidence="1"/>
<dbReference type="Pfam" id="PF00578">
    <property type="entry name" value="AhpC-TSA"/>
    <property type="match status" value="1"/>
</dbReference>
<keyword evidence="2" id="KW-0575">Peroxidase</keyword>
<evidence type="ECO:0000313" key="12">
    <source>
        <dbReference type="Proteomes" id="UP001596442"/>
    </source>
</evidence>
<evidence type="ECO:0000256" key="4">
    <source>
        <dbReference type="ARBA" id="ARBA00023002"/>
    </source>
</evidence>
<keyword evidence="12" id="KW-1185">Reference proteome</keyword>
<dbReference type="PANTHER" id="PTHR42801">
    <property type="entry name" value="THIOREDOXIN-DEPENDENT PEROXIDE REDUCTASE"/>
    <property type="match status" value="1"/>
</dbReference>
<evidence type="ECO:0000256" key="8">
    <source>
        <dbReference type="ARBA" id="ARBA00038489"/>
    </source>
</evidence>
<evidence type="ECO:0000256" key="2">
    <source>
        <dbReference type="ARBA" id="ARBA00022559"/>
    </source>
</evidence>
<reference evidence="11 12" key="1">
    <citation type="journal article" date="2019" name="Int. J. Syst. Evol. Microbiol.">
        <title>The Global Catalogue of Microorganisms (GCM) 10K type strain sequencing project: providing services to taxonomists for standard genome sequencing and annotation.</title>
        <authorList>
            <consortium name="The Broad Institute Genomics Platform"/>
            <consortium name="The Broad Institute Genome Sequencing Center for Infectious Disease"/>
            <person name="Wu L."/>
            <person name="Ma J."/>
        </authorList>
    </citation>
    <scope>NUCLEOTIDE SEQUENCE [LARGE SCALE GENOMIC DNA]</scope>
    <source>
        <strain evidence="11 12">CGMCC 1.3239</strain>
    </source>
</reference>
<evidence type="ECO:0000256" key="6">
    <source>
        <dbReference type="ARBA" id="ARBA00023284"/>
    </source>
</evidence>
<evidence type="ECO:0000256" key="9">
    <source>
        <dbReference type="ARBA" id="ARBA00049091"/>
    </source>
</evidence>
<evidence type="ECO:0000256" key="5">
    <source>
        <dbReference type="ARBA" id="ARBA00023157"/>
    </source>
</evidence>
<dbReference type="AlphaFoldDB" id="A0ABD5S7Y7"/>
<dbReference type="InterPro" id="IPR013766">
    <property type="entry name" value="Thioredoxin_domain"/>
</dbReference>
<keyword evidence="6" id="KW-0676">Redox-active center</keyword>
<gene>
    <name evidence="11" type="ORF">ACFQEU_03275</name>
</gene>
<comment type="caution">
    <text evidence="11">The sequence shown here is derived from an EMBL/GenBank/DDBJ whole genome shotgun (WGS) entry which is preliminary data.</text>
</comment>
<keyword evidence="3" id="KW-0049">Antioxidant</keyword>
<feature type="domain" description="Thioredoxin" evidence="10">
    <location>
        <begin position="6"/>
        <end position="167"/>
    </location>
</feature>
<dbReference type="InterPro" id="IPR036249">
    <property type="entry name" value="Thioredoxin-like_sf"/>
</dbReference>
<dbReference type="InterPro" id="IPR000866">
    <property type="entry name" value="AhpC/TSA"/>
</dbReference>
<evidence type="ECO:0000256" key="7">
    <source>
        <dbReference type="ARBA" id="ARBA00032824"/>
    </source>
</evidence>